<feature type="transmembrane region" description="Helical" evidence="1">
    <location>
        <begin position="56"/>
        <end position="79"/>
    </location>
</feature>
<protein>
    <submittedName>
        <fullName evidence="2">Uncharacterized protein</fullName>
    </submittedName>
</protein>
<gene>
    <name evidence="2" type="ORF">AFUS01_LOCUS14595</name>
</gene>
<name>A0A8J2JR20_9HEXA</name>
<dbReference type="AlphaFoldDB" id="A0A8J2JR20"/>
<dbReference type="Proteomes" id="UP000708208">
    <property type="component" value="Unassembled WGS sequence"/>
</dbReference>
<reference evidence="2" key="1">
    <citation type="submission" date="2021-06" db="EMBL/GenBank/DDBJ databases">
        <authorList>
            <person name="Hodson N. C."/>
            <person name="Mongue J. A."/>
            <person name="Jaron S. K."/>
        </authorList>
    </citation>
    <scope>NUCLEOTIDE SEQUENCE</scope>
</reference>
<keyword evidence="1" id="KW-0812">Transmembrane</keyword>
<sequence length="165" mass="18941">MVSTFQNLLWSAEIEMVSLGIPRKLTKKRVQRAFMVCRRLQLNTLIFNQCYADINWVLKLGAIFVSIGGFYFFISFFHIHPYQATANLSVVVPVFVGFSVLYGKAFRLPDRFEALKDKIAVISARLIWGSFEAKKQIVSVPNLSIRVGEFHVLERNSTLNFIDFV</sequence>
<keyword evidence="1" id="KW-0472">Membrane</keyword>
<evidence type="ECO:0000313" key="3">
    <source>
        <dbReference type="Proteomes" id="UP000708208"/>
    </source>
</evidence>
<evidence type="ECO:0000256" key="1">
    <source>
        <dbReference type="SAM" id="Phobius"/>
    </source>
</evidence>
<keyword evidence="3" id="KW-1185">Reference proteome</keyword>
<organism evidence="2 3">
    <name type="scientific">Allacma fusca</name>
    <dbReference type="NCBI Taxonomy" id="39272"/>
    <lineage>
        <taxon>Eukaryota</taxon>
        <taxon>Metazoa</taxon>
        <taxon>Ecdysozoa</taxon>
        <taxon>Arthropoda</taxon>
        <taxon>Hexapoda</taxon>
        <taxon>Collembola</taxon>
        <taxon>Symphypleona</taxon>
        <taxon>Sminthuridae</taxon>
        <taxon>Allacma</taxon>
    </lineage>
</organism>
<proteinExistence type="predicted"/>
<dbReference type="EMBL" id="CAJVCH010124955">
    <property type="protein sequence ID" value="CAG7725647.1"/>
    <property type="molecule type" value="Genomic_DNA"/>
</dbReference>
<accession>A0A8J2JR20</accession>
<evidence type="ECO:0000313" key="2">
    <source>
        <dbReference type="EMBL" id="CAG7725647.1"/>
    </source>
</evidence>
<keyword evidence="1" id="KW-1133">Transmembrane helix</keyword>
<feature type="transmembrane region" description="Helical" evidence="1">
    <location>
        <begin position="85"/>
        <end position="103"/>
    </location>
</feature>
<comment type="caution">
    <text evidence="2">The sequence shown here is derived from an EMBL/GenBank/DDBJ whole genome shotgun (WGS) entry which is preliminary data.</text>
</comment>